<dbReference type="PANTHER" id="PTHR12586:SF1">
    <property type="entry name" value="CDP-DIACYLGLYCEROL--GLYCEROL-3-PHOSPHATE 3-PHOSPHATIDYLTRANSFERASE, MITOCHONDRIAL"/>
    <property type="match status" value="1"/>
</dbReference>
<evidence type="ECO:0000256" key="1">
    <source>
        <dbReference type="ARBA" id="ARBA00010682"/>
    </source>
</evidence>
<keyword evidence="5" id="KW-0443">Lipid metabolism</keyword>
<dbReference type="EMBL" id="CP051180">
    <property type="protein sequence ID" value="QIZ76602.1"/>
    <property type="molecule type" value="Genomic_DNA"/>
</dbReference>
<dbReference type="GO" id="GO:0032049">
    <property type="term" value="P:cardiolipin biosynthetic process"/>
    <property type="evidence" value="ECO:0007669"/>
    <property type="project" value="InterPro"/>
</dbReference>
<comment type="similarity">
    <text evidence="1">Belongs to the CDP-alcohol phosphatidyltransferase class-II family.</text>
</comment>
<keyword evidence="3 9" id="KW-0808">Transferase</keyword>
<dbReference type="InterPro" id="IPR025202">
    <property type="entry name" value="PLD-like_dom"/>
</dbReference>
<feature type="domain" description="PLD phosphodiesterase" evidence="8">
    <location>
        <begin position="352"/>
        <end position="379"/>
    </location>
</feature>
<dbReference type="GO" id="GO:0008444">
    <property type="term" value="F:CDP-diacylglycerol-glycerol-3-phosphate 3-phosphatidyltransferase activity"/>
    <property type="evidence" value="ECO:0007669"/>
    <property type="project" value="InterPro"/>
</dbReference>
<dbReference type="InterPro" id="IPR016270">
    <property type="entry name" value="PGS1"/>
</dbReference>
<dbReference type="EC" id="2.7.8.8" evidence="9"/>
<dbReference type="Gene3D" id="3.30.870.10">
    <property type="entry name" value="Endonuclease Chain A"/>
    <property type="match status" value="2"/>
</dbReference>
<dbReference type="Proteomes" id="UP000501602">
    <property type="component" value="Chromosome"/>
</dbReference>
<sequence length="451" mass="51942">MHLATQSIHPWLDQLDGVTVSPTEFEVLTSTQEYRERLIELIRTATKRIYLAALYLQDDEAGRAILTELYQAKQREPQLDIQVLVDFHRAQRGLIGKGPQVGNDKFYRDWAEKFAPAEIGVHGVPVKSREWSGVLHLKGFVIDDTLLYSGASINDVYLGWNERYRYDRYHVISNQALTDSMVAFMANELINDDAVVSLLELPIPTAKEMRREIRKFKLKLARTRYRFNDKVECNDGINIYPLLGLGRTSNQLNQTIVKALKSAQKRVFVCTPYFNFPAPVMSAIGKLMKQGVEVTVVVGDKTANDFFTPPDEPFSAVSALPYLYEQNLKRFAYRYQRYIDNGKLNIQLWKCDNHSYHLKGLQIDDSIYVLTGNNLNPRAWNLDLENGLLVHDKQGTLTSQFANERQCILRNTDRVSHFRDIEHNSVYPPKVAKLLKRIHRVKADLLLKRIL</sequence>
<keyword evidence="10" id="KW-1185">Reference proteome</keyword>
<dbReference type="SUPFAM" id="SSF56024">
    <property type="entry name" value="Phospholipase D/nuclease"/>
    <property type="match status" value="2"/>
</dbReference>
<dbReference type="KEGG" id="fes:HER31_06815"/>
<protein>
    <submittedName>
        <fullName evidence="9">CDP-diacylglycerol--serine O-phosphatidyltransferase</fullName>
        <ecNumber evidence="9">2.7.8.8</ecNumber>
    </submittedName>
</protein>
<evidence type="ECO:0000313" key="10">
    <source>
        <dbReference type="Proteomes" id="UP000501602"/>
    </source>
</evidence>
<evidence type="ECO:0000259" key="8">
    <source>
        <dbReference type="SMART" id="SM00155"/>
    </source>
</evidence>
<dbReference type="Pfam" id="PF13091">
    <property type="entry name" value="PLDc_2"/>
    <property type="match status" value="2"/>
</dbReference>
<dbReference type="AlphaFoldDB" id="A0A6H1UFM9"/>
<dbReference type="PIRSF" id="PIRSF000850">
    <property type="entry name" value="Phospholipase_D_PSS"/>
    <property type="match status" value="1"/>
</dbReference>
<evidence type="ECO:0000256" key="7">
    <source>
        <dbReference type="ARBA" id="ARBA00023264"/>
    </source>
</evidence>
<dbReference type="InterPro" id="IPR001736">
    <property type="entry name" value="PLipase_D/transphosphatidylase"/>
</dbReference>
<keyword evidence="4" id="KW-0677">Repeat</keyword>
<evidence type="ECO:0000256" key="5">
    <source>
        <dbReference type="ARBA" id="ARBA00023098"/>
    </source>
</evidence>
<feature type="domain" description="PLD phosphodiesterase" evidence="8">
    <location>
        <begin position="131"/>
        <end position="157"/>
    </location>
</feature>
<keyword evidence="6" id="KW-0594">Phospholipid biosynthesis</keyword>
<reference evidence="9 10" key="1">
    <citation type="submission" date="2020-04" db="EMBL/GenBank/DDBJ databases">
        <title>Ferrimonas sp. S7 isolated from sea water.</title>
        <authorList>
            <person name="Bae S.S."/>
            <person name="Baek K."/>
        </authorList>
    </citation>
    <scope>NUCLEOTIDE SEQUENCE [LARGE SCALE GENOMIC DNA]</scope>
    <source>
        <strain evidence="9 10">S7</strain>
    </source>
</reference>
<gene>
    <name evidence="9" type="primary">pssA</name>
    <name evidence="9" type="ORF">HER31_06815</name>
</gene>
<accession>A0A6H1UFM9</accession>
<evidence type="ECO:0000313" key="9">
    <source>
        <dbReference type="EMBL" id="QIZ76602.1"/>
    </source>
</evidence>
<dbReference type="RefSeq" id="WP_168659864.1">
    <property type="nucleotide sequence ID" value="NZ_CP051180.1"/>
</dbReference>
<dbReference type="CDD" id="cd09136">
    <property type="entry name" value="PLDc_PSS_G_neg_2"/>
    <property type="match status" value="1"/>
</dbReference>
<dbReference type="PANTHER" id="PTHR12586">
    <property type="entry name" value="CDP-DIACYLGLYCEROL--SERINE O-PHOSPHATIDYLTRANSFERASE"/>
    <property type="match status" value="1"/>
</dbReference>
<evidence type="ECO:0000256" key="4">
    <source>
        <dbReference type="ARBA" id="ARBA00022737"/>
    </source>
</evidence>
<keyword evidence="2" id="KW-0444">Lipid biosynthesis</keyword>
<keyword evidence="7" id="KW-1208">Phospholipid metabolism</keyword>
<dbReference type="GO" id="GO:0003882">
    <property type="term" value="F:CDP-diacylglycerol-serine O-phosphatidyltransferase activity"/>
    <property type="evidence" value="ECO:0007669"/>
    <property type="project" value="UniProtKB-EC"/>
</dbReference>
<evidence type="ECO:0000256" key="3">
    <source>
        <dbReference type="ARBA" id="ARBA00022679"/>
    </source>
</evidence>
<proteinExistence type="inferred from homology"/>
<name>A0A6H1UFM9_9GAMM</name>
<evidence type="ECO:0000256" key="2">
    <source>
        <dbReference type="ARBA" id="ARBA00022516"/>
    </source>
</evidence>
<organism evidence="9 10">
    <name type="scientific">Ferrimonas lipolytica</name>
    <dbReference type="NCBI Taxonomy" id="2724191"/>
    <lineage>
        <taxon>Bacteria</taxon>
        <taxon>Pseudomonadati</taxon>
        <taxon>Pseudomonadota</taxon>
        <taxon>Gammaproteobacteria</taxon>
        <taxon>Alteromonadales</taxon>
        <taxon>Ferrimonadaceae</taxon>
        <taxon>Ferrimonas</taxon>
    </lineage>
</organism>
<dbReference type="CDD" id="cd09134">
    <property type="entry name" value="PLDc_PSS_G_neg_1"/>
    <property type="match status" value="1"/>
</dbReference>
<dbReference type="GO" id="GO:0005829">
    <property type="term" value="C:cytosol"/>
    <property type="evidence" value="ECO:0007669"/>
    <property type="project" value="TreeGrafter"/>
</dbReference>
<dbReference type="NCBIfam" id="NF006946">
    <property type="entry name" value="PRK09428.1"/>
    <property type="match status" value="1"/>
</dbReference>
<dbReference type="SMART" id="SM00155">
    <property type="entry name" value="PLDc"/>
    <property type="match status" value="2"/>
</dbReference>
<evidence type="ECO:0000256" key="6">
    <source>
        <dbReference type="ARBA" id="ARBA00023209"/>
    </source>
</evidence>